<feature type="active site" evidence="7">
    <location>
        <position position="62"/>
    </location>
</feature>
<comment type="similarity">
    <text evidence="2 7">Belongs to the methyltransferase superfamily. L-isoaspartyl/D-aspartyl protein methyltransferase family.</text>
</comment>
<comment type="function">
    <text evidence="7">Catalyzes the methyl esterification of L-isoaspartyl residues in peptides and proteins that result from spontaneous decomposition of normal L-aspartyl and L-asparaginyl residues. It plays a role in the repair and/or degradation of damaged proteins.</text>
</comment>
<dbReference type="SUPFAM" id="SSF53335">
    <property type="entry name" value="S-adenosyl-L-methionine-dependent methyltransferases"/>
    <property type="match status" value="1"/>
</dbReference>
<dbReference type="Pfam" id="PF01135">
    <property type="entry name" value="PCMT"/>
    <property type="match status" value="1"/>
</dbReference>
<organism evidence="8 9">
    <name type="scientific">Roseibium aggregatum</name>
    <dbReference type="NCBI Taxonomy" id="187304"/>
    <lineage>
        <taxon>Bacteria</taxon>
        <taxon>Pseudomonadati</taxon>
        <taxon>Pseudomonadota</taxon>
        <taxon>Alphaproteobacteria</taxon>
        <taxon>Hyphomicrobiales</taxon>
        <taxon>Stappiaceae</taxon>
        <taxon>Roseibium</taxon>
    </lineage>
</organism>
<protein>
    <recommendedName>
        <fullName evidence="7">Protein-L-isoaspartate O-methyltransferase</fullName>
        <ecNumber evidence="7">2.1.1.77</ecNumber>
    </recommendedName>
    <alternativeName>
        <fullName evidence="7">L-isoaspartyl protein carboxyl methyltransferase</fullName>
    </alternativeName>
    <alternativeName>
        <fullName evidence="7">Protein L-isoaspartyl methyltransferase</fullName>
    </alternativeName>
    <alternativeName>
        <fullName evidence="7">Protein-beta-aspartate methyltransferase</fullName>
        <shortName evidence="7">PIMT</shortName>
    </alternativeName>
</protein>
<dbReference type="InterPro" id="IPR000682">
    <property type="entry name" value="PCMT"/>
</dbReference>
<dbReference type="RefSeq" id="WP_207140133.1">
    <property type="nucleotide sequence ID" value="NZ_JAEKJZ010000001.1"/>
</dbReference>
<keyword evidence="3 7" id="KW-0963">Cytoplasm</keyword>
<reference evidence="8" key="1">
    <citation type="submission" date="2020-12" db="EMBL/GenBank/DDBJ databases">
        <title>Oil enriched cultivation method for isolating marine PHA-producing bacteria.</title>
        <authorList>
            <person name="Zheng W."/>
            <person name="Yu S."/>
            <person name="Huang Y."/>
        </authorList>
    </citation>
    <scope>NUCLEOTIDE SEQUENCE</scope>
    <source>
        <strain evidence="8">SY-2-12</strain>
    </source>
</reference>
<dbReference type="EC" id="2.1.1.77" evidence="7"/>
<accession>A0A939ECJ2</accession>
<dbReference type="GO" id="GO:0032259">
    <property type="term" value="P:methylation"/>
    <property type="evidence" value="ECO:0007669"/>
    <property type="project" value="UniProtKB-KW"/>
</dbReference>
<dbReference type="NCBIfam" id="NF001453">
    <property type="entry name" value="PRK00312.1"/>
    <property type="match status" value="1"/>
</dbReference>
<keyword evidence="5 7" id="KW-0808">Transferase</keyword>
<dbReference type="PROSITE" id="PS01279">
    <property type="entry name" value="PCMT"/>
    <property type="match status" value="1"/>
</dbReference>
<dbReference type="NCBIfam" id="TIGR00080">
    <property type="entry name" value="pimt"/>
    <property type="match status" value="1"/>
</dbReference>
<dbReference type="GO" id="GO:0030091">
    <property type="term" value="P:protein repair"/>
    <property type="evidence" value="ECO:0007669"/>
    <property type="project" value="UniProtKB-UniRule"/>
</dbReference>
<dbReference type="PANTHER" id="PTHR11579:SF0">
    <property type="entry name" value="PROTEIN-L-ISOASPARTATE(D-ASPARTATE) O-METHYLTRANSFERASE"/>
    <property type="match status" value="1"/>
</dbReference>
<dbReference type="EMBL" id="JAEKJZ010000001">
    <property type="protein sequence ID" value="MBN9670670.1"/>
    <property type="molecule type" value="Genomic_DNA"/>
</dbReference>
<evidence type="ECO:0000256" key="1">
    <source>
        <dbReference type="ARBA" id="ARBA00004496"/>
    </source>
</evidence>
<dbReference type="Proteomes" id="UP000664096">
    <property type="component" value="Unassembled WGS sequence"/>
</dbReference>
<keyword evidence="4 7" id="KW-0489">Methyltransferase</keyword>
<comment type="caution">
    <text evidence="8">The sequence shown here is derived from an EMBL/GenBank/DDBJ whole genome shotgun (WGS) entry which is preliminary data.</text>
</comment>
<proteinExistence type="inferred from homology"/>
<gene>
    <name evidence="7" type="primary">pcm</name>
    <name evidence="8" type="ORF">JF539_10005</name>
</gene>
<evidence type="ECO:0000313" key="9">
    <source>
        <dbReference type="Proteomes" id="UP000664096"/>
    </source>
</evidence>
<comment type="subcellular location">
    <subcellularLocation>
        <location evidence="1 7">Cytoplasm</location>
    </subcellularLocation>
</comment>
<name>A0A939ECJ2_9HYPH</name>
<dbReference type="FunFam" id="3.40.50.150:FF:000010">
    <property type="entry name" value="Protein-L-isoaspartate O-methyltransferase"/>
    <property type="match status" value="1"/>
</dbReference>
<evidence type="ECO:0000313" key="8">
    <source>
        <dbReference type="EMBL" id="MBN9670670.1"/>
    </source>
</evidence>
<evidence type="ECO:0000256" key="6">
    <source>
        <dbReference type="ARBA" id="ARBA00022691"/>
    </source>
</evidence>
<dbReference type="Gene3D" id="3.40.50.150">
    <property type="entry name" value="Vaccinia Virus protein VP39"/>
    <property type="match status" value="1"/>
</dbReference>
<evidence type="ECO:0000256" key="7">
    <source>
        <dbReference type="HAMAP-Rule" id="MF_00090"/>
    </source>
</evidence>
<dbReference type="PANTHER" id="PTHR11579">
    <property type="entry name" value="PROTEIN-L-ISOASPARTATE O-METHYLTRANSFERASE"/>
    <property type="match status" value="1"/>
</dbReference>
<dbReference type="CDD" id="cd02440">
    <property type="entry name" value="AdoMet_MTases"/>
    <property type="match status" value="1"/>
</dbReference>
<sequence length="222" mass="24096">MDRFAEQRKEMVRHQLESRGIRDARVLDAMRKVPRHLFVQPEDLECAYRDGPLPIGFGQTISQPYIVALMCEAMNLTGDMKVLDIGSGSGYAAAVLAELAQKVISIERLPDLADFARQNLQAAGYDTVTVHCADGCLGYPAEAPYDAIAVAAGAPVPPHALKSQLKTGGRLVIPVGESQRYQDLLKITRLSKDDYRTDNLGGVAFVPLVGEGGWTKSPDGRS</sequence>
<evidence type="ECO:0000256" key="3">
    <source>
        <dbReference type="ARBA" id="ARBA00022490"/>
    </source>
</evidence>
<evidence type="ECO:0000256" key="4">
    <source>
        <dbReference type="ARBA" id="ARBA00022603"/>
    </source>
</evidence>
<evidence type="ECO:0000256" key="5">
    <source>
        <dbReference type="ARBA" id="ARBA00022679"/>
    </source>
</evidence>
<evidence type="ECO:0000256" key="2">
    <source>
        <dbReference type="ARBA" id="ARBA00005369"/>
    </source>
</evidence>
<dbReference type="AlphaFoldDB" id="A0A939ECJ2"/>
<comment type="catalytic activity">
    <reaction evidence="7">
        <text>[protein]-L-isoaspartate + S-adenosyl-L-methionine = [protein]-L-isoaspartate alpha-methyl ester + S-adenosyl-L-homocysteine</text>
        <dbReference type="Rhea" id="RHEA:12705"/>
        <dbReference type="Rhea" id="RHEA-COMP:12143"/>
        <dbReference type="Rhea" id="RHEA-COMP:12144"/>
        <dbReference type="ChEBI" id="CHEBI:57856"/>
        <dbReference type="ChEBI" id="CHEBI:59789"/>
        <dbReference type="ChEBI" id="CHEBI:90596"/>
        <dbReference type="ChEBI" id="CHEBI:90598"/>
        <dbReference type="EC" id="2.1.1.77"/>
    </reaction>
</comment>
<keyword evidence="6 7" id="KW-0949">S-adenosyl-L-methionine</keyword>
<dbReference type="GO" id="GO:0004719">
    <property type="term" value="F:protein-L-isoaspartate (D-aspartate) O-methyltransferase activity"/>
    <property type="evidence" value="ECO:0007669"/>
    <property type="project" value="UniProtKB-UniRule"/>
</dbReference>
<dbReference type="GO" id="GO:0005737">
    <property type="term" value="C:cytoplasm"/>
    <property type="evidence" value="ECO:0007669"/>
    <property type="project" value="UniProtKB-SubCell"/>
</dbReference>
<dbReference type="InterPro" id="IPR029063">
    <property type="entry name" value="SAM-dependent_MTases_sf"/>
</dbReference>
<dbReference type="HAMAP" id="MF_00090">
    <property type="entry name" value="PIMT"/>
    <property type="match status" value="1"/>
</dbReference>